<sequence length="396" mass="43558">MISIPRKSEDGMGVNESSNLTYFPITAWDVRVIAVLWTLFFVTSFFVILRLFSRVKILQFYSAEDYLYNVAFTLLLAYNAMITFYSYHGLGSQLPDSMTTGDVTLAIVFENVLYDIASIGLIVAKVSLVVFLMRLVPQHQSQMIWKILIVAPMLAFGIVSFGAMMAMWARCFTALAGSTLLCSSVIPAMHWMQVAAGFSVAIDLWYAAMPWYLLRRLQRPKREKFLIQGSMSLGVIAAGCGIARALTIYAAVNNTEANSGKPSVFCSILLGHWLTANSHTAAVLYLWHGAEMAVTMICIGLPVCRPAYVSIMQACGIQPRKPKTGNTYGSYAGTYGRTYNSKHSGNAIGEPDAWSQRGILADANVVSTRDSYRMTSLSKTGITVTKTVDVTQQSPV</sequence>
<feature type="transmembrane region" description="Helical" evidence="6">
    <location>
        <begin position="189"/>
        <end position="213"/>
    </location>
</feature>
<dbReference type="InterPro" id="IPR052337">
    <property type="entry name" value="SAT4-like"/>
</dbReference>
<evidence type="ECO:0000256" key="5">
    <source>
        <dbReference type="ARBA" id="ARBA00038359"/>
    </source>
</evidence>
<dbReference type="PANTHER" id="PTHR33048:SF93">
    <property type="entry name" value="INTEGRAL MEMBRANE PROTEIN"/>
    <property type="match status" value="1"/>
</dbReference>
<protein>
    <recommendedName>
        <fullName evidence="7">Rhodopsin domain-containing protein</fullName>
    </recommendedName>
</protein>
<dbReference type="InterPro" id="IPR049326">
    <property type="entry name" value="Rhodopsin_dom_fungi"/>
</dbReference>
<dbReference type="EMBL" id="LKEA01000010">
    <property type="protein sequence ID" value="ROW06606.1"/>
    <property type="molecule type" value="Genomic_DNA"/>
</dbReference>
<dbReference type="GO" id="GO:0016020">
    <property type="term" value="C:membrane"/>
    <property type="evidence" value="ECO:0007669"/>
    <property type="project" value="UniProtKB-SubCell"/>
</dbReference>
<keyword evidence="4 6" id="KW-0472">Membrane</keyword>
<gene>
    <name evidence="8" type="ORF">VMCG_04278</name>
</gene>
<evidence type="ECO:0000313" key="8">
    <source>
        <dbReference type="EMBL" id="ROW06606.1"/>
    </source>
</evidence>
<feature type="transmembrane region" description="Helical" evidence="6">
    <location>
        <begin position="112"/>
        <end position="135"/>
    </location>
</feature>
<comment type="similarity">
    <text evidence="5">Belongs to the SAT4 family.</text>
</comment>
<evidence type="ECO:0000256" key="1">
    <source>
        <dbReference type="ARBA" id="ARBA00004141"/>
    </source>
</evidence>
<feature type="domain" description="Rhodopsin" evidence="7">
    <location>
        <begin position="49"/>
        <end position="307"/>
    </location>
</feature>
<dbReference type="Proteomes" id="UP000283895">
    <property type="component" value="Unassembled WGS sequence"/>
</dbReference>
<evidence type="ECO:0000256" key="4">
    <source>
        <dbReference type="ARBA" id="ARBA00023136"/>
    </source>
</evidence>
<keyword evidence="2 6" id="KW-0812">Transmembrane</keyword>
<dbReference type="OrthoDB" id="3923077at2759"/>
<organism evidence="8 9">
    <name type="scientific">Cytospora schulzeri</name>
    <dbReference type="NCBI Taxonomy" id="448051"/>
    <lineage>
        <taxon>Eukaryota</taxon>
        <taxon>Fungi</taxon>
        <taxon>Dikarya</taxon>
        <taxon>Ascomycota</taxon>
        <taxon>Pezizomycotina</taxon>
        <taxon>Sordariomycetes</taxon>
        <taxon>Sordariomycetidae</taxon>
        <taxon>Diaporthales</taxon>
        <taxon>Cytosporaceae</taxon>
        <taxon>Cytospora</taxon>
    </lineage>
</organism>
<keyword evidence="3 6" id="KW-1133">Transmembrane helix</keyword>
<evidence type="ECO:0000256" key="2">
    <source>
        <dbReference type="ARBA" id="ARBA00022692"/>
    </source>
</evidence>
<comment type="subcellular location">
    <subcellularLocation>
        <location evidence="1">Membrane</location>
        <topology evidence="1">Multi-pass membrane protein</topology>
    </subcellularLocation>
</comment>
<reference evidence="8 9" key="1">
    <citation type="submission" date="2015-09" db="EMBL/GenBank/DDBJ databases">
        <title>Host preference determinants of Valsa canker pathogens revealed by comparative genomics.</title>
        <authorList>
            <person name="Yin Z."/>
            <person name="Huang L."/>
        </authorList>
    </citation>
    <scope>NUCLEOTIDE SEQUENCE [LARGE SCALE GENOMIC DNA]</scope>
    <source>
        <strain evidence="8 9">03-1</strain>
    </source>
</reference>
<evidence type="ECO:0000256" key="3">
    <source>
        <dbReference type="ARBA" id="ARBA00022989"/>
    </source>
</evidence>
<evidence type="ECO:0000256" key="6">
    <source>
        <dbReference type="SAM" id="Phobius"/>
    </source>
</evidence>
<dbReference type="PANTHER" id="PTHR33048">
    <property type="entry name" value="PTH11-LIKE INTEGRAL MEMBRANE PROTEIN (AFU_ORTHOLOGUE AFUA_5G11245)"/>
    <property type="match status" value="1"/>
</dbReference>
<name>A0A423WSU6_9PEZI</name>
<keyword evidence="9" id="KW-1185">Reference proteome</keyword>
<comment type="caution">
    <text evidence="8">The sequence shown here is derived from an EMBL/GenBank/DDBJ whole genome shotgun (WGS) entry which is preliminary data.</text>
</comment>
<dbReference type="AlphaFoldDB" id="A0A423WSU6"/>
<dbReference type="Pfam" id="PF20684">
    <property type="entry name" value="Fung_rhodopsin"/>
    <property type="match status" value="1"/>
</dbReference>
<feature type="transmembrane region" description="Helical" evidence="6">
    <location>
        <begin position="32"/>
        <end position="53"/>
    </location>
</feature>
<accession>A0A423WSU6</accession>
<feature type="transmembrane region" description="Helical" evidence="6">
    <location>
        <begin position="225"/>
        <end position="252"/>
    </location>
</feature>
<evidence type="ECO:0000259" key="7">
    <source>
        <dbReference type="Pfam" id="PF20684"/>
    </source>
</evidence>
<feature type="transmembrane region" description="Helical" evidence="6">
    <location>
        <begin position="65"/>
        <end position="87"/>
    </location>
</feature>
<proteinExistence type="inferred from homology"/>
<feature type="transmembrane region" description="Helical" evidence="6">
    <location>
        <begin position="147"/>
        <end position="169"/>
    </location>
</feature>
<evidence type="ECO:0000313" key="9">
    <source>
        <dbReference type="Proteomes" id="UP000283895"/>
    </source>
</evidence>